<dbReference type="AlphaFoldDB" id="A0A099L0R2"/>
<sequence>MFKRRAIKKYGNQLLPKLQKRYGQQTFYSASQVRATVYQCNFNPTYLPLGYLLFLESCTLSEIITTEFPELCMLKYKQDIRGYLDDRKYYGYLKLLNI</sequence>
<dbReference type="OrthoDB" id="6227517at2"/>
<dbReference type="InterPro" id="IPR046689">
    <property type="entry name" value="DUF6559"/>
</dbReference>
<comment type="caution">
    <text evidence="1">The sequence shown here is derived from an EMBL/GenBank/DDBJ whole genome shotgun (WGS) entry which is preliminary data.</text>
</comment>
<dbReference type="PATRIC" id="fig|28229.3.peg.1348"/>
<protein>
    <submittedName>
        <fullName evidence="1">Uncharacterized protein</fullName>
    </submittedName>
</protein>
<organism evidence="1 2">
    <name type="scientific">Colwellia psychrerythraea</name>
    <name type="common">Vibrio psychroerythus</name>
    <dbReference type="NCBI Taxonomy" id="28229"/>
    <lineage>
        <taxon>Bacteria</taxon>
        <taxon>Pseudomonadati</taxon>
        <taxon>Pseudomonadota</taxon>
        <taxon>Gammaproteobacteria</taxon>
        <taxon>Alteromonadales</taxon>
        <taxon>Colwelliaceae</taxon>
        <taxon>Colwellia</taxon>
    </lineage>
</organism>
<proteinExistence type="predicted"/>
<dbReference type="Pfam" id="PF20196">
    <property type="entry name" value="DUF6559"/>
    <property type="match status" value="1"/>
</dbReference>
<dbReference type="RefSeq" id="WP_033081380.1">
    <property type="nucleotide sequence ID" value="NZ_JQEC01000011.1"/>
</dbReference>
<accession>A0A099L0R2</accession>
<evidence type="ECO:0000313" key="1">
    <source>
        <dbReference type="EMBL" id="KGJ96461.1"/>
    </source>
</evidence>
<dbReference type="EMBL" id="JQEC01000011">
    <property type="protein sequence ID" value="KGJ96461.1"/>
    <property type="molecule type" value="Genomic_DNA"/>
</dbReference>
<gene>
    <name evidence="1" type="ORF">GAB14E_0408</name>
</gene>
<name>A0A099L0R2_COLPS</name>
<dbReference type="Proteomes" id="UP000029868">
    <property type="component" value="Unassembled WGS sequence"/>
</dbReference>
<evidence type="ECO:0000313" key="2">
    <source>
        <dbReference type="Proteomes" id="UP000029868"/>
    </source>
</evidence>
<reference evidence="1 2" key="1">
    <citation type="submission" date="2014-08" db="EMBL/GenBank/DDBJ databases">
        <title>Genomic and Phenotypic Diversity of Colwellia psychrerythraea strains from Disparate Marine Basins.</title>
        <authorList>
            <person name="Techtmann S.M."/>
            <person name="Stelling S.C."/>
            <person name="Utturkar S.M."/>
            <person name="Alshibli N."/>
            <person name="Harris A."/>
            <person name="Brown S.D."/>
            <person name="Hazen T.C."/>
        </authorList>
    </citation>
    <scope>NUCLEOTIDE SEQUENCE [LARGE SCALE GENOMIC DNA]</scope>
    <source>
        <strain evidence="1 2">GAB14E</strain>
    </source>
</reference>